<reference evidence="1 2" key="1">
    <citation type="submission" date="2016-12" db="EMBL/GenBank/DDBJ databases">
        <title>Clostridium tepidum sp. nov., a close relative of Clostridium sporogenes and Clostridium botulinum Group I.</title>
        <authorList>
            <person name="Dobritsa A.P."/>
            <person name="Kutumbaka K.K."/>
            <person name="Werner K."/>
            <person name="Wiedmann M."/>
            <person name="Asmus A."/>
            <person name="Samadpour M."/>
        </authorList>
    </citation>
    <scope>NUCLEOTIDE SEQUENCE [LARGE SCALE GENOMIC DNA]</scope>
    <source>
        <strain evidence="1 2">IEH 97212</strain>
    </source>
</reference>
<dbReference type="EMBL" id="MRAE01000012">
    <property type="protein sequence ID" value="OOO66771.1"/>
    <property type="molecule type" value="Genomic_DNA"/>
</dbReference>
<dbReference type="OrthoDB" id="1757897at2"/>
<sequence length="133" mass="15637">MATFKYKNDGLKSNVKPKSHYQQIYIHLKNKGFKVFAPMQNRDKCTEGYVVIKESGQYATNGNVNGYSLMQIFCYYPKDKYSQLEFFIDNVKESLNEIDFLRPTGNISPIMFFEEIQAYGQSVEYQVFHRLKI</sequence>
<name>A0A1S9I8V6_9CLOT</name>
<dbReference type="AlphaFoldDB" id="A0A1S9I8V6"/>
<organism evidence="1 2">
    <name type="scientific">Clostridium tepidum</name>
    <dbReference type="NCBI Taxonomy" id="1962263"/>
    <lineage>
        <taxon>Bacteria</taxon>
        <taxon>Bacillati</taxon>
        <taxon>Bacillota</taxon>
        <taxon>Clostridia</taxon>
        <taxon>Eubacteriales</taxon>
        <taxon>Clostridiaceae</taxon>
        <taxon>Clostridium</taxon>
    </lineage>
</organism>
<dbReference type="RefSeq" id="WP_078054564.1">
    <property type="nucleotide sequence ID" value="NZ_MRAE01000012.1"/>
</dbReference>
<evidence type="ECO:0000313" key="1">
    <source>
        <dbReference type="EMBL" id="OOO66771.1"/>
    </source>
</evidence>
<protein>
    <submittedName>
        <fullName evidence="1">Uncharacterized protein</fullName>
    </submittedName>
</protein>
<proteinExistence type="predicted"/>
<dbReference type="Proteomes" id="UP000190256">
    <property type="component" value="Unassembled WGS sequence"/>
</dbReference>
<gene>
    <name evidence="1" type="ORF">BS638_06500</name>
</gene>
<accession>A0A1S9I8V6</accession>
<comment type="caution">
    <text evidence="1">The sequence shown here is derived from an EMBL/GenBank/DDBJ whole genome shotgun (WGS) entry which is preliminary data.</text>
</comment>
<evidence type="ECO:0000313" key="2">
    <source>
        <dbReference type="Proteomes" id="UP000190256"/>
    </source>
</evidence>